<feature type="region of interest" description="Disordered" evidence="1">
    <location>
        <begin position="154"/>
        <end position="174"/>
    </location>
</feature>
<dbReference type="Proteomes" id="UP000789508">
    <property type="component" value="Unassembled WGS sequence"/>
</dbReference>
<dbReference type="OrthoDB" id="2376055at2759"/>
<feature type="compositionally biased region" description="Basic and acidic residues" evidence="1">
    <location>
        <begin position="154"/>
        <end position="164"/>
    </location>
</feature>
<proteinExistence type="predicted"/>
<name>A0A9N9A617_9GLOM</name>
<dbReference type="AlphaFoldDB" id="A0A9N9A617"/>
<reference evidence="2" key="1">
    <citation type="submission" date="2021-06" db="EMBL/GenBank/DDBJ databases">
        <authorList>
            <person name="Kallberg Y."/>
            <person name="Tangrot J."/>
            <person name="Rosling A."/>
        </authorList>
    </citation>
    <scope>NUCLEOTIDE SEQUENCE</scope>
    <source>
        <strain evidence="2">FL130A</strain>
    </source>
</reference>
<feature type="compositionally biased region" description="Acidic residues" evidence="1">
    <location>
        <begin position="197"/>
        <end position="209"/>
    </location>
</feature>
<sequence>MDNKHRDNVVITTSADRTEDSFTTTFVSESRLMSLHELLQPTFITQRIQTDVRGSLLKQEELEAIGKLFDEANNPDRNEELELDFFGSFSVQPDLITHDLSLSLAATTASTCTCSTLNLIDFDIDDDVNKGKEEVSSKSSDVPVGYLLPLDKEKENEKSQEQHEAQQNQQTQRQKNIEIVDNNLKQLEEAQQLQDSDIQDENDETEYEESDYHTSAIKVDLIEAELHYRLSTRTIKADFREEIIGEKSNLSFMFQFHTCNISLLLNEMKNEVRIPMTEVKGFELVDGRIISARISPEFQCSYYYHPTTFQCPNFSRVSKDPTGGLMNGTLSLLLKPCEYESTIKLSIVEMAINKVWYEQHKIKNEPLNLDDVNEKIYITCVTPIAQRILLFPKDGSLRQFISCVQSRLSITPSAIRYRMAGNNDSQNNIVESEHQWIEAKRQALDDNHQFAIPRLRVQLDF</sequence>
<evidence type="ECO:0000256" key="1">
    <source>
        <dbReference type="SAM" id="MobiDB-lite"/>
    </source>
</evidence>
<feature type="compositionally biased region" description="Low complexity" evidence="1">
    <location>
        <begin position="165"/>
        <end position="174"/>
    </location>
</feature>
<evidence type="ECO:0000313" key="3">
    <source>
        <dbReference type="Proteomes" id="UP000789508"/>
    </source>
</evidence>
<keyword evidence="3" id="KW-1185">Reference proteome</keyword>
<protein>
    <submittedName>
        <fullName evidence="2">10483_t:CDS:1</fullName>
    </submittedName>
</protein>
<accession>A0A9N9A617</accession>
<feature type="region of interest" description="Disordered" evidence="1">
    <location>
        <begin position="192"/>
        <end position="211"/>
    </location>
</feature>
<evidence type="ECO:0000313" key="2">
    <source>
        <dbReference type="EMBL" id="CAG8518891.1"/>
    </source>
</evidence>
<dbReference type="EMBL" id="CAJVPS010000992">
    <property type="protein sequence ID" value="CAG8518891.1"/>
    <property type="molecule type" value="Genomic_DNA"/>
</dbReference>
<gene>
    <name evidence="2" type="ORF">ALEPTO_LOCUS4360</name>
</gene>
<organism evidence="2 3">
    <name type="scientific">Ambispora leptoticha</name>
    <dbReference type="NCBI Taxonomy" id="144679"/>
    <lineage>
        <taxon>Eukaryota</taxon>
        <taxon>Fungi</taxon>
        <taxon>Fungi incertae sedis</taxon>
        <taxon>Mucoromycota</taxon>
        <taxon>Glomeromycotina</taxon>
        <taxon>Glomeromycetes</taxon>
        <taxon>Archaeosporales</taxon>
        <taxon>Ambisporaceae</taxon>
        <taxon>Ambispora</taxon>
    </lineage>
</organism>
<comment type="caution">
    <text evidence="2">The sequence shown here is derived from an EMBL/GenBank/DDBJ whole genome shotgun (WGS) entry which is preliminary data.</text>
</comment>